<dbReference type="EMBL" id="SWJQ01000272">
    <property type="protein sequence ID" value="TRZ17320.1"/>
    <property type="molecule type" value="Genomic_DNA"/>
</dbReference>
<keyword evidence="2" id="KW-1185">Reference proteome</keyword>
<dbReference type="PANTHER" id="PTHR33332">
    <property type="entry name" value="REVERSE TRANSCRIPTASE DOMAIN-CONTAINING PROTEIN"/>
    <property type="match status" value="1"/>
</dbReference>
<organism evidence="1 2">
    <name type="scientific">Zosterops borbonicus</name>
    <dbReference type="NCBI Taxonomy" id="364589"/>
    <lineage>
        <taxon>Eukaryota</taxon>
        <taxon>Metazoa</taxon>
        <taxon>Chordata</taxon>
        <taxon>Craniata</taxon>
        <taxon>Vertebrata</taxon>
        <taxon>Euteleostomi</taxon>
        <taxon>Archelosauria</taxon>
        <taxon>Archosauria</taxon>
        <taxon>Dinosauria</taxon>
        <taxon>Saurischia</taxon>
        <taxon>Theropoda</taxon>
        <taxon>Coelurosauria</taxon>
        <taxon>Aves</taxon>
        <taxon>Neognathae</taxon>
        <taxon>Neoaves</taxon>
        <taxon>Telluraves</taxon>
        <taxon>Australaves</taxon>
        <taxon>Passeriformes</taxon>
        <taxon>Sylvioidea</taxon>
        <taxon>Zosteropidae</taxon>
        <taxon>Zosterops</taxon>
    </lineage>
</organism>
<accession>A0A8K1GGN5</accession>
<gene>
    <name evidence="1" type="ORF">HGM15179_009769</name>
</gene>
<name>A0A8K1GGN5_9PASS</name>
<evidence type="ECO:0000313" key="2">
    <source>
        <dbReference type="Proteomes" id="UP000796761"/>
    </source>
</evidence>
<sequence length="146" mass="16628">MMRGSLSQFADDTKLERTSDMEKVFAAIEMDMDGLENWAVRNIMKFDKGMCEGLHLRRNIPIHRFMVVASYLESPLSEKDIRVLIDPVFNMGQHCVLEAKKADSILGCIRHIIAGRTRQGPSFSLSTGEGPEQLEHWVLFYISILV</sequence>
<comment type="caution">
    <text evidence="1">The sequence shown here is derived from an EMBL/GenBank/DDBJ whole genome shotgun (WGS) entry which is preliminary data.</text>
</comment>
<reference evidence="1" key="1">
    <citation type="submission" date="2019-04" db="EMBL/GenBank/DDBJ databases">
        <title>Genome assembly of Zosterops borbonicus 15179.</title>
        <authorList>
            <person name="Leroy T."/>
            <person name="Anselmetti Y."/>
            <person name="Tilak M.-K."/>
            <person name="Nabholz B."/>
        </authorList>
    </citation>
    <scope>NUCLEOTIDE SEQUENCE</scope>
    <source>
        <strain evidence="1">HGM_15179</strain>
        <tissue evidence="1">Muscle</tissue>
    </source>
</reference>
<protein>
    <submittedName>
        <fullName evidence="1">Uncharacterized protein</fullName>
    </submittedName>
</protein>
<evidence type="ECO:0000313" key="1">
    <source>
        <dbReference type="EMBL" id="TRZ17320.1"/>
    </source>
</evidence>
<proteinExistence type="predicted"/>
<dbReference type="Proteomes" id="UP000796761">
    <property type="component" value="Unassembled WGS sequence"/>
</dbReference>
<dbReference type="OrthoDB" id="416454at2759"/>
<dbReference type="AlphaFoldDB" id="A0A8K1GGN5"/>